<sequence length="258" mass="27143">MKAAASLRVELDAHRRRTVIGDLRSASPIRLVPRRGKVAAPGGALTVCLVESAAAPIGGDRLDLHVRVGAGAWLRLVGTGATLALPGHDGDHSRVRVHLRVDPAGTVEYLPEATVIGARADHRAETRLDLAAGARARCRELLVLGRHGELPGRGSSTTHVLRDGAPLLRQRLEVGRPRLAASAGHLAGARVLGSEILVWDRDPAAPSSGDWWSLTPLAHGGSVATSMAGDTATARRRLAEAVGHHPAHRDRSDRPGHG</sequence>
<gene>
    <name evidence="4" type="primary">ureD_2</name>
    <name evidence="3" type="synonym">ureD</name>
    <name evidence="4" type="ORF">ACRB68_15680</name>
</gene>
<dbReference type="AlphaFoldDB" id="A0A7K0BS66"/>
<dbReference type="InterPro" id="IPR002669">
    <property type="entry name" value="UreD"/>
</dbReference>
<protein>
    <recommendedName>
        <fullName evidence="3">Urease accessory protein UreD</fullName>
    </recommendedName>
</protein>
<evidence type="ECO:0000256" key="2">
    <source>
        <dbReference type="ARBA" id="ARBA00023186"/>
    </source>
</evidence>
<dbReference type="Proteomes" id="UP000487268">
    <property type="component" value="Unassembled WGS sequence"/>
</dbReference>
<keyword evidence="2 3" id="KW-0143">Chaperone</keyword>
<comment type="subunit">
    <text evidence="3">UreD, UreF and UreG form a complex that acts as a GTP-hydrolysis-dependent molecular chaperone, activating the urease apoprotein by helping to assemble the nickel containing metallocenter of UreC. The UreE protein probably delivers the nickel.</text>
</comment>
<evidence type="ECO:0000256" key="3">
    <source>
        <dbReference type="HAMAP-Rule" id="MF_01384"/>
    </source>
</evidence>
<comment type="subcellular location">
    <subcellularLocation>
        <location evidence="3">Cytoplasm</location>
    </subcellularLocation>
</comment>
<keyword evidence="3" id="KW-0996">Nickel insertion</keyword>
<dbReference type="HAMAP" id="MF_01384">
    <property type="entry name" value="UreD"/>
    <property type="match status" value="1"/>
</dbReference>
<comment type="function">
    <text evidence="3">Required for maturation of urease via the functional incorporation of the urease nickel metallocenter.</text>
</comment>
<keyword evidence="3" id="KW-0963">Cytoplasm</keyword>
<dbReference type="Pfam" id="PF01774">
    <property type="entry name" value="UreD"/>
    <property type="match status" value="1"/>
</dbReference>
<dbReference type="PANTHER" id="PTHR33643:SF1">
    <property type="entry name" value="UREASE ACCESSORY PROTEIN D"/>
    <property type="match status" value="1"/>
</dbReference>
<comment type="similarity">
    <text evidence="1 3">Belongs to the UreD family.</text>
</comment>
<dbReference type="PANTHER" id="PTHR33643">
    <property type="entry name" value="UREASE ACCESSORY PROTEIN D"/>
    <property type="match status" value="1"/>
</dbReference>
<proteinExistence type="inferred from homology"/>
<comment type="caution">
    <text evidence="4">The sequence shown here is derived from an EMBL/GenBank/DDBJ whole genome shotgun (WGS) entry which is preliminary data.</text>
</comment>
<organism evidence="4 5">
    <name type="scientific">Actinomadura macrotermitis</name>
    <dbReference type="NCBI Taxonomy" id="2585200"/>
    <lineage>
        <taxon>Bacteria</taxon>
        <taxon>Bacillati</taxon>
        <taxon>Actinomycetota</taxon>
        <taxon>Actinomycetes</taxon>
        <taxon>Streptosporangiales</taxon>
        <taxon>Thermomonosporaceae</taxon>
        <taxon>Actinomadura</taxon>
    </lineage>
</organism>
<dbReference type="EMBL" id="WEGH01000001">
    <property type="protein sequence ID" value="MQY03524.1"/>
    <property type="molecule type" value="Genomic_DNA"/>
</dbReference>
<evidence type="ECO:0000313" key="5">
    <source>
        <dbReference type="Proteomes" id="UP000487268"/>
    </source>
</evidence>
<evidence type="ECO:0000256" key="1">
    <source>
        <dbReference type="ARBA" id="ARBA00007177"/>
    </source>
</evidence>
<dbReference type="GO" id="GO:0005737">
    <property type="term" value="C:cytoplasm"/>
    <property type="evidence" value="ECO:0007669"/>
    <property type="project" value="UniProtKB-SubCell"/>
</dbReference>
<keyword evidence="5" id="KW-1185">Reference proteome</keyword>
<evidence type="ECO:0000313" key="4">
    <source>
        <dbReference type="EMBL" id="MQY03524.1"/>
    </source>
</evidence>
<reference evidence="4 5" key="1">
    <citation type="submission" date="2019-10" db="EMBL/GenBank/DDBJ databases">
        <title>Actinomadura rubteroloni sp. nov. and Actinomadura macrotermitis sp. nov., isolated from the gut of fungus growing-termite Macrotermes natalensis.</title>
        <authorList>
            <person name="Benndorf R."/>
            <person name="Martin K."/>
            <person name="Kuefner M."/>
            <person name="De Beer W."/>
            <person name="Kaster A.-K."/>
            <person name="Vollmers J."/>
            <person name="Poulsen M."/>
            <person name="Beemelmanns C."/>
        </authorList>
    </citation>
    <scope>NUCLEOTIDE SEQUENCE [LARGE SCALE GENOMIC DNA]</scope>
    <source>
        <strain evidence="4 5">RB68</strain>
    </source>
</reference>
<accession>A0A7K0BS66</accession>
<dbReference type="GO" id="GO:0016151">
    <property type="term" value="F:nickel cation binding"/>
    <property type="evidence" value="ECO:0007669"/>
    <property type="project" value="UniProtKB-UniRule"/>
</dbReference>
<name>A0A7K0BS66_9ACTN</name>
<dbReference type="RefSeq" id="WP_207709597.1">
    <property type="nucleotide sequence ID" value="NZ_WEGH01000001.1"/>
</dbReference>